<organism evidence="3 4">
    <name type="scientific">Heracleum sosnowskyi</name>
    <dbReference type="NCBI Taxonomy" id="360622"/>
    <lineage>
        <taxon>Eukaryota</taxon>
        <taxon>Viridiplantae</taxon>
        <taxon>Streptophyta</taxon>
        <taxon>Embryophyta</taxon>
        <taxon>Tracheophyta</taxon>
        <taxon>Spermatophyta</taxon>
        <taxon>Magnoliopsida</taxon>
        <taxon>eudicotyledons</taxon>
        <taxon>Gunneridae</taxon>
        <taxon>Pentapetalae</taxon>
        <taxon>asterids</taxon>
        <taxon>campanulids</taxon>
        <taxon>Apiales</taxon>
        <taxon>Apiaceae</taxon>
        <taxon>Apioideae</taxon>
        <taxon>apioid superclade</taxon>
        <taxon>Tordylieae</taxon>
        <taxon>Tordyliinae</taxon>
        <taxon>Heracleum</taxon>
    </lineage>
</organism>
<dbReference type="GO" id="GO:0042910">
    <property type="term" value="F:xenobiotic transmembrane transporter activity"/>
    <property type="evidence" value="ECO:0007669"/>
    <property type="project" value="InterPro"/>
</dbReference>
<dbReference type="Pfam" id="PF01554">
    <property type="entry name" value="MatE"/>
    <property type="match status" value="1"/>
</dbReference>
<keyword evidence="2" id="KW-0472">Membrane</keyword>
<sequence>MMEFLNTISALYAIPHGLGAGLVLGKFEGIEYGTLSWNPTRVSNELGARNPQGARVAIFVVVIMALSEAIIISGTIFVCRNVSGYTFSNGKEVILYVTDMAPLICLSIIMDSLQGVLSGEVSCIKS</sequence>
<evidence type="ECO:0000256" key="2">
    <source>
        <dbReference type="SAM" id="Phobius"/>
    </source>
</evidence>
<comment type="similarity">
    <text evidence="1">Belongs to the multi antimicrobial extrusion (MATE) (TC 2.A.66.1) family.</text>
</comment>
<protein>
    <submittedName>
        <fullName evidence="3">Uncharacterized protein</fullName>
    </submittedName>
</protein>
<dbReference type="Proteomes" id="UP001237642">
    <property type="component" value="Unassembled WGS sequence"/>
</dbReference>
<dbReference type="PANTHER" id="PTHR11206">
    <property type="entry name" value="MULTIDRUG RESISTANCE PROTEIN"/>
    <property type="match status" value="1"/>
</dbReference>
<evidence type="ECO:0000313" key="3">
    <source>
        <dbReference type="EMBL" id="KAK1388954.1"/>
    </source>
</evidence>
<dbReference type="EMBL" id="JAUIZM010000004">
    <property type="protein sequence ID" value="KAK1388954.1"/>
    <property type="molecule type" value="Genomic_DNA"/>
</dbReference>
<keyword evidence="4" id="KW-1185">Reference proteome</keyword>
<keyword evidence="2" id="KW-0812">Transmembrane</keyword>
<feature type="transmembrane region" description="Helical" evidence="2">
    <location>
        <begin position="93"/>
        <end position="110"/>
    </location>
</feature>
<comment type="caution">
    <text evidence="3">The sequence shown here is derived from an EMBL/GenBank/DDBJ whole genome shotgun (WGS) entry which is preliminary data.</text>
</comment>
<evidence type="ECO:0000256" key="1">
    <source>
        <dbReference type="ARBA" id="ARBA00010199"/>
    </source>
</evidence>
<gene>
    <name evidence="3" type="ORF">POM88_017132</name>
</gene>
<dbReference type="GO" id="GO:0015297">
    <property type="term" value="F:antiporter activity"/>
    <property type="evidence" value="ECO:0007669"/>
    <property type="project" value="InterPro"/>
</dbReference>
<reference evidence="3" key="1">
    <citation type="submission" date="2023-02" db="EMBL/GenBank/DDBJ databases">
        <title>Genome of toxic invasive species Heracleum sosnowskyi carries increased number of genes despite the absence of recent whole-genome duplications.</title>
        <authorList>
            <person name="Schelkunov M."/>
            <person name="Shtratnikova V."/>
            <person name="Makarenko M."/>
            <person name="Klepikova A."/>
            <person name="Omelchenko D."/>
            <person name="Novikova G."/>
            <person name="Obukhova E."/>
            <person name="Bogdanov V."/>
            <person name="Penin A."/>
            <person name="Logacheva M."/>
        </authorList>
    </citation>
    <scope>NUCLEOTIDE SEQUENCE</scope>
    <source>
        <strain evidence="3">Hsosn_3</strain>
        <tissue evidence="3">Leaf</tissue>
    </source>
</reference>
<accession>A0AAD8MXQ9</accession>
<evidence type="ECO:0000313" key="4">
    <source>
        <dbReference type="Proteomes" id="UP001237642"/>
    </source>
</evidence>
<feature type="transmembrane region" description="Helical" evidence="2">
    <location>
        <begin position="56"/>
        <end position="81"/>
    </location>
</feature>
<proteinExistence type="inferred from homology"/>
<name>A0AAD8MXQ9_9APIA</name>
<dbReference type="GO" id="GO:0016020">
    <property type="term" value="C:membrane"/>
    <property type="evidence" value="ECO:0007669"/>
    <property type="project" value="InterPro"/>
</dbReference>
<dbReference type="AlphaFoldDB" id="A0AAD8MXQ9"/>
<keyword evidence="2" id="KW-1133">Transmembrane helix</keyword>
<reference evidence="3" key="2">
    <citation type="submission" date="2023-05" db="EMBL/GenBank/DDBJ databases">
        <authorList>
            <person name="Schelkunov M.I."/>
        </authorList>
    </citation>
    <scope>NUCLEOTIDE SEQUENCE</scope>
    <source>
        <strain evidence="3">Hsosn_3</strain>
        <tissue evidence="3">Leaf</tissue>
    </source>
</reference>
<dbReference type="InterPro" id="IPR002528">
    <property type="entry name" value="MATE_fam"/>
</dbReference>